<dbReference type="PRINTS" id="PR00344">
    <property type="entry name" value="BCTRLSENSOR"/>
</dbReference>
<dbReference type="PROSITE" id="PS50109">
    <property type="entry name" value="HIS_KIN"/>
    <property type="match status" value="1"/>
</dbReference>
<dbReference type="InterPro" id="IPR005467">
    <property type="entry name" value="His_kinase_dom"/>
</dbReference>
<feature type="domain" description="Histidine kinase" evidence="7">
    <location>
        <begin position="158"/>
        <end position="373"/>
    </location>
</feature>
<evidence type="ECO:0000256" key="2">
    <source>
        <dbReference type="ARBA" id="ARBA00004429"/>
    </source>
</evidence>
<dbReference type="Pfam" id="PF02518">
    <property type="entry name" value="HATPase_c"/>
    <property type="match status" value="1"/>
</dbReference>
<dbReference type="FunFam" id="3.30.565.10:FF:000006">
    <property type="entry name" value="Sensor histidine kinase WalK"/>
    <property type="match status" value="1"/>
</dbReference>
<dbReference type="SUPFAM" id="SSF55874">
    <property type="entry name" value="ATPase domain of HSP90 chaperone/DNA topoisomerase II/histidine kinase"/>
    <property type="match status" value="1"/>
</dbReference>
<comment type="caution">
    <text evidence="8">The sequence shown here is derived from an EMBL/GenBank/DDBJ whole genome shotgun (WGS) entry which is preliminary data.</text>
</comment>
<proteinExistence type="predicted"/>
<dbReference type="PANTHER" id="PTHR43547">
    <property type="entry name" value="TWO-COMPONENT HISTIDINE KINASE"/>
    <property type="match status" value="1"/>
</dbReference>
<dbReference type="OrthoDB" id="9813151at2"/>
<name>A0A2N7VBL2_9BURK</name>
<dbReference type="Gene3D" id="3.30.565.10">
    <property type="entry name" value="Histidine kinase-like ATPase, C-terminal domain"/>
    <property type="match status" value="1"/>
</dbReference>
<sequence>MSDARALTAGERETGATDADLAAAGLGIWQVELAGAAVTCSEQCAAHLAAAGTAAVTPEMVLGEDSASFATRHGSTNDTAPFEFERLIESPAGERWVLIQGARRYDRDGRLHAVAGFTMDITVRKQRELAWRARADAERDARERSEALAAAMDQFVSSVSHELRSPLNAIVTWAEVLRFAKAPADLERAADAIKRNGRQLSHMVDDLLDSGAITTGKLSVHRHPIDFRALVLAVAEDMHKQAQHKQIELRIGELAACSISGDESRMKQVVWNLLSNALKFTDAGSVEIGLSVVDGQARLTVRDTGRGISAEALPLVFERFHQVAPHASGRIGGLGLGLWLVKHIVGLHDGVVSASSDGPGCGSTFVVRIPYVSRGPAFDRRATEGL</sequence>
<evidence type="ECO:0000256" key="6">
    <source>
        <dbReference type="ARBA" id="ARBA00022777"/>
    </source>
</evidence>
<dbReference type="GO" id="GO:0000155">
    <property type="term" value="F:phosphorelay sensor kinase activity"/>
    <property type="evidence" value="ECO:0007669"/>
    <property type="project" value="InterPro"/>
</dbReference>
<evidence type="ECO:0000256" key="1">
    <source>
        <dbReference type="ARBA" id="ARBA00000085"/>
    </source>
</evidence>
<keyword evidence="6" id="KW-0418">Kinase</keyword>
<dbReference type="SUPFAM" id="SSF47384">
    <property type="entry name" value="Homodimeric domain of signal transducing histidine kinase"/>
    <property type="match status" value="1"/>
</dbReference>
<reference evidence="8 9" key="1">
    <citation type="submission" date="2018-01" db="EMBL/GenBank/DDBJ databases">
        <title>Whole genome analyses suggest that Burkholderia sensu lato contains two further novel genera in the rhizoxinica-symbiotica group Mycetohabitans gen. nov., and Trinickia gen. nov.: implications for the evolution of diazotrophy and nodulation in the Burkholderiaceae.</title>
        <authorList>
            <person name="Estrada-de los Santos P."/>
            <person name="Palmer M."/>
            <person name="Chavez-Ramirez B."/>
            <person name="Beukes C."/>
            <person name="Steenkamp E.T."/>
            <person name="Hirsch A.M."/>
            <person name="Manyaka P."/>
            <person name="Maluk M."/>
            <person name="Lafos M."/>
            <person name="Crook M."/>
            <person name="Gross E."/>
            <person name="Simon M.F."/>
            <person name="Bueno dos Reis Junior F."/>
            <person name="Poole P.S."/>
            <person name="Venter S.N."/>
            <person name="James E.K."/>
        </authorList>
    </citation>
    <scope>NUCLEOTIDE SEQUENCE [LARGE SCALE GENOMIC DNA]</scope>
    <source>
        <strain evidence="8 9">GIMN1.004</strain>
    </source>
</reference>
<dbReference type="Proteomes" id="UP000235616">
    <property type="component" value="Unassembled WGS sequence"/>
</dbReference>
<dbReference type="RefSeq" id="WP_102649273.1">
    <property type="nucleotide sequence ID" value="NZ_PNYA01000043.1"/>
</dbReference>
<dbReference type="CDD" id="cd00082">
    <property type="entry name" value="HisKA"/>
    <property type="match status" value="1"/>
</dbReference>
<evidence type="ECO:0000313" key="8">
    <source>
        <dbReference type="EMBL" id="PMS14558.1"/>
    </source>
</evidence>
<dbReference type="InterPro" id="IPR035965">
    <property type="entry name" value="PAS-like_dom_sf"/>
</dbReference>
<dbReference type="Pfam" id="PF00512">
    <property type="entry name" value="HisKA"/>
    <property type="match status" value="1"/>
</dbReference>
<dbReference type="EMBL" id="PNYA01000043">
    <property type="protein sequence ID" value="PMS14558.1"/>
    <property type="molecule type" value="Genomic_DNA"/>
</dbReference>
<evidence type="ECO:0000259" key="7">
    <source>
        <dbReference type="PROSITE" id="PS50109"/>
    </source>
</evidence>
<organism evidence="8 9">
    <name type="scientific">Trinickia dabaoshanensis</name>
    <dbReference type="NCBI Taxonomy" id="564714"/>
    <lineage>
        <taxon>Bacteria</taxon>
        <taxon>Pseudomonadati</taxon>
        <taxon>Pseudomonadota</taxon>
        <taxon>Betaproteobacteria</taxon>
        <taxon>Burkholderiales</taxon>
        <taxon>Burkholderiaceae</taxon>
        <taxon>Trinickia</taxon>
    </lineage>
</organism>
<gene>
    <name evidence="8" type="ORF">C0Z18_30980</name>
</gene>
<keyword evidence="5" id="KW-0808">Transferase</keyword>
<dbReference type="InterPro" id="IPR004358">
    <property type="entry name" value="Sig_transdc_His_kin-like_C"/>
</dbReference>
<keyword evidence="4" id="KW-0597">Phosphoprotein</keyword>
<dbReference type="InterPro" id="IPR036890">
    <property type="entry name" value="HATPase_C_sf"/>
</dbReference>
<evidence type="ECO:0000256" key="5">
    <source>
        <dbReference type="ARBA" id="ARBA00022679"/>
    </source>
</evidence>
<comment type="catalytic activity">
    <reaction evidence="1">
        <text>ATP + protein L-histidine = ADP + protein N-phospho-L-histidine.</text>
        <dbReference type="EC" id="2.7.13.3"/>
    </reaction>
</comment>
<evidence type="ECO:0000256" key="4">
    <source>
        <dbReference type="ARBA" id="ARBA00022553"/>
    </source>
</evidence>
<evidence type="ECO:0000256" key="3">
    <source>
        <dbReference type="ARBA" id="ARBA00012438"/>
    </source>
</evidence>
<keyword evidence="9" id="KW-1185">Reference proteome</keyword>
<dbReference type="PANTHER" id="PTHR43547:SF2">
    <property type="entry name" value="HYBRID SIGNAL TRANSDUCTION HISTIDINE KINASE C"/>
    <property type="match status" value="1"/>
</dbReference>
<dbReference type="SMART" id="SM00387">
    <property type="entry name" value="HATPase_c"/>
    <property type="match status" value="1"/>
</dbReference>
<dbReference type="AlphaFoldDB" id="A0A2N7VBL2"/>
<dbReference type="EC" id="2.7.13.3" evidence="3"/>
<dbReference type="InterPro" id="IPR036097">
    <property type="entry name" value="HisK_dim/P_sf"/>
</dbReference>
<dbReference type="InterPro" id="IPR003661">
    <property type="entry name" value="HisK_dim/P_dom"/>
</dbReference>
<dbReference type="SUPFAM" id="SSF55785">
    <property type="entry name" value="PYP-like sensor domain (PAS domain)"/>
    <property type="match status" value="1"/>
</dbReference>
<evidence type="ECO:0000313" key="9">
    <source>
        <dbReference type="Proteomes" id="UP000235616"/>
    </source>
</evidence>
<dbReference type="Gene3D" id="1.10.287.130">
    <property type="match status" value="1"/>
</dbReference>
<accession>A0A2N7VBL2</accession>
<protein>
    <recommendedName>
        <fullName evidence="3">histidine kinase</fullName>
        <ecNumber evidence="3">2.7.13.3</ecNumber>
    </recommendedName>
</protein>
<dbReference type="GO" id="GO:0005886">
    <property type="term" value="C:plasma membrane"/>
    <property type="evidence" value="ECO:0007669"/>
    <property type="project" value="UniProtKB-SubCell"/>
</dbReference>
<dbReference type="InterPro" id="IPR003594">
    <property type="entry name" value="HATPase_dom"/>
</dbReference>
<dbReference type="Gene3D" id="3.30.450.20">
    <property type="entry name" value="PAS domain"/>
    <property type="match status" value="1"/>
</dbReference>
<dbReference type="SMART" id="SM00388">
    <property type="entry name" value="HisKA"/>
    <property type="match status" value="1"/>
</dbReference>
<comment type="subcellular location">
    <subcellularLocation>
        <location evidence="2">Cell inner membrane</location>
        <topology evidence="2">Multi-pass membrane protein</topology>
    </subcellularLocation>
</comment>